<evidence type="ECO:0000256" key="14">
    <source>
        <dbReference type="ARBA" id="ARBA00053494"/>
    </source>
</evidence>
<sequence length="337" mass="37780">MKLYVFQVNNGSTLTFDTELAVQTVLDLKHAIQAKYKIAVQHQVLVVNGGECMVAERRVCSYSAGTDTNPIFLFNKEMILSDRAPTIPKTTFSIENEMELKVEESLMMPAVFHTVASRTQLAVEMFEVAKKLCLFCERLVHDEHLQHQGWAAIMANLDDCTLSYQKLLMKFDTAYTKYQQDFEDIKLKLTKLGIAVSVMAKIPLLESLTRQSYRESLEKSSSPHPRTSDEDENEDEEVGETSTQSAISHKNRKSPSPVSGSGEASSQASFSPQHRLKSSCSLKAALEEEEESPEGGATPSFNVTLLDWINVQDRPNDVESVVRKCFDSINRVSNSRL</sequence>
<feature type="region of interest" description="Disordered" evidence="17">
    <location>
        <begin position="215"/>
        <end position="301"/>
    </location>
</feature>
<dbReference type="SUPFAM" id="SSF54236">
    <property type="entry name" value="Ubiquitin-like"/>
    <property type="match status" value="1"/>
</dbReference>
<evidence type="ECO:0000256" key="17">
    <source>
        <dbReference type="SAM" id="MobiDB-lite"/>
    </source>
</evidence>
<dbReference type="GO" id="GO:0034517">
    <property type="term" value="P:ribophagy"/>
    <property type="evidence" value="ECO:0007669"/>
    <property type="project" value="TreeGrafter"/>
</dbReference>
<dbReference type="GO" id="GO:0005829">
    <property type="term" value="C:cytosol"/>
    <property type="evidence" value="ECO:0007669"/>
    <property type="project" value="UniProtKB-SubCell"/>
</dbReference>
<dbReference type="GeneID" id="113099021"/>
<evidence type="ECO:0000256" key="15">
    <source>
        <dbReference type="ARBA" id="ARBA00069790"/>
    </source>
</evidence>
<evidence type="ECO:0000256" key="16">
    <source>
        <dbReference type="ARBA" id="ARBA00080154"/>
    </source>
</evidence>
<evidence type="ECO:0000256" key="8">
    <source>
        <dbReference type="ARBA" id="ARBA00023015"/>
    </source>
</evidence>
<dbReference type="GO" id="GO:0061709">
    <property type="term" value="P:reticulophagy"/>
    <property type="evidence" value="ECO:0007669"/>
    <property type="project" value="TreeGrafter"/>
</dbReference>
<proteinExistence type="predicted"/>
<dbReference type="OrthoDB" id="447953at2759"/>
<dbReference type="GO" id="GO:0000045">
    <property type="term" value="P:autophagosome assembly"/>
    <property type="evidence" value="ECO:0007669"/>
    <property type="project" value="InterPro"/>
</dbReference>
<dbReference type="GO" id="GO:0034045">
    <property type="term" value="C:phagophore assembly site membrane"/>
    <property type="evidence" value="ECO:0007669"/>
    <property type="project" value="TreeGrafter"/>
</dbReference>
<dbReference type="AlphaFoldDB" id="A0A6P6PGF2"/>
<evidence type="ECO:0000256" key="3">
    <source>
        <dbReference type="ARBA" id="ARBA00004371"/>
    </source>
</evidence>
<dbReference type="InterPro" id="IPR040040">
    <property type="entry name" value="ATG11"/>
</dbReference>
<evidence type="ECO:0000256" key="2">
    <source>
        <dbReference type="ARBA" id="ARBA00004329"/>
    </source>
</evidence>
<feature type="compositionally biased region" description="Polar residues" evidence="17">
    <location>
        <begin position="240"/>
        <end position="272"/>
    </location>
</feature>
<dbReference type="InterPro" id="IPR029071">
    <property type="entry name" value="Ubiquitin-like_domsf"/>
</dbReference>
<dbReference type="GO" id="GO:0008285">
    <property type="term" value="P:negative regulation of cell population proliferation"/>
    <property type="evidence" value="ECO:0007669"/>
    <property type="project" value="UniProtKB-ARBA"/>
</dbReference>
<keyword evidence="8" id="KW-0805">Transcription regulation</keyword>
<keyword evidence="13" id="KW-0131">Cell cycle</keyword>
<dbReference type="CDD" id="cd17060">
    <property type="entry name" value="Ubl_RB1CC1"/>
    <property type="match status" value="1"/>
</dbReference>
<dbReference type="KEGG" id="caua:113099021"/>
<evidence type="ECO:0000313" key="19">
    <source>
        <dbReference type="RefSeq" id="XP_026119857.1"/>
    </source>
</evidence>
<dbReference type="FunFam" id="3.10.20.90:FF:000049">
    <property type="entry name" value="RB1-inducible coiled-coil protein 1 isoform X1"/>
    <property type="match status" value="1"/>
</dbReference>
<comment type="subcellular location">
    <subcellularLocation>
        <location evidence="4">Cytoplasm</location>
        <location evidence="4">Cytosol</location>
    </subcellularLocation>
    <subcellularLocation>
        <location evidence="3">Lysosome</location>
    </subcellularLocation>
    <subcellularLocation>
        <location evidence="1">Nucleus</location>
    </subcellularLocation>
    <subcellularLocation>
        <location evidence="2">Preautophagosomal structure</location>
    </subcellularLocation>
</comment>
<feature type="compositionally biased region" description="Acidic residues" evidence="17">
    <location>
        <begin position="229"/>
        <end position="239"/>
    </location>
</feature>
<dbReference type="GO" id="GO:1990316">
    <property type="term" value="C:Atg1/ULK1 kinase complex"/>
    <property type="evidence" value="ECO:0007669"/>
    <property type="project" value="TreeGrafter"/>
</dbReference>
<keyword evidence="5" id="KW-0963">Cytoplasm</keyword>
<keyword evidence="18" id="KW-1185">Reference proteome</keyword>
<evidence type="ECO:0000256" key="9">
    <source>
        <dbReference type="ARBA" id="ARBA00023054"/>
    </source>
</evidence>
<evidence type="ECO:0000256" key="7">
    <source>
        <dbReference type="ARBA" id="ARBA00023006"/>
    </source>
</evidence>
<keyword evidence="12" id="KW-0539">Nucleus</keyword>
<evidence type="ECO:0000256" key="6">
    <source>
        <dbReference type="ARBA" id="ARBA00022553"/>
    </source>
</evidence>
<dbReference type="GO" id="GO:0061723">
    <property type="term" value="P:glycophagy"/>
    <property type="evidence" value="ECO:0007669"/>
    <property type="project" value="TreeGrafter"/>
</dbReference>
<dbReference type="GO" id="GO:0005764">
    <property type="term" value="C:lysosome"/>
    <property type="evidence" value="ECO:0007669"/>
    <property type="project" value="UniProtKB-SubCell"/>
</dbReference>
<evidence type="ECO:0000256" key="4">
    <source>
        <dbReference type="ARBA" id="ARBA00004514"/>
    </source>
</evidence>
<dbReference type="GO" id="GO:0005634">
    <property type="term" value="C:nucleus"/>
    <property type="evidence" value="ECO:0007669"/>
    <property type="project" value="UniProtKB-SubCell"/>
</dbReference>
<dbReference type="GO" id="GO:0000422">
    <property type="term" value="P:autophagy of mitochondrion"/>
    <property type="evidence" value="ECO:0007669"/>
    <property type="project" value="TreeGrafter"/>
</dbReference>
<gene>
    <name evidence="19" type="primary">LOC113099021</name>
</gene>
<dbReference type="GO" id="GO:0034727">
    <property type="term" value="P:piecemeal microautophagy of the nucleus"/>
    <property type="evidence" value="ECO:0007669"/>
    <property type="project" value="TreeGrafter"/>
</dbReference>
<keyword evidence="11" id="KW-0458">Lysosome</keyword>
<dbReference type="RefSeq" id="XP_026119857.1">
    <property type="nucleotide sequence ID" value="XM_026264072.1"/>
</dbReference>
<evidence type="ECO:0000256" key="10">
    <source>
        <dbReference type="ARBA" id="ARBA00023163"/>
    </source>
</evidence>
<evidence type="ECO:0000256" key="1">
    <source>
        <dbReference type="ARBA" id="ARBA00004123"/>
    </source>
</evidence>
<name>A0A6P6PGF2_CARAU</name>
<dbReference type="Proteomes" id="UP000515129">
    <property type="component" value="Unplaced"/>
</dbReference>
<keyword evidence="9" id="KW-0175">Coiled coil</keyword>
<keyword evidence="10" id="KW-0804">Transcription</keyword>
<protein>
    <recommendedName>
        <fullName evidence="15">RB1-inducible coiled-coil protein 1</fullName>
    </recommendedName>
    <alternativeName>
        <fullName evidence="16">FAK family kinase-interacting protein of 200 kDa</fullName>
    </alternativeName>
</protein>
<dbReference type="PANTHER" id="PTHR13222:SF1">
    <property type="entry name" value="RB1-INDUCIBLE COILED-COIL PROTEIN 1"/>
    <property type="match status" value="1"/>
</dbReference>
<dbReference type="GO" id="GO:0060090">
    <property type="term" value="F:molecular adaptor activity"/>
    <property type="evidence" value="ECO:0007669"/>
    <property type="project" value="TreeGrafter"/>
</dbReference>
<reference evidence="19" key="1">
    <citation type="submission" date="2025-08" db="UniProtKB">
        <authorList>
            <consortium name="RefSeq"/>
        </authorList>
    </citation>
    <scope>IDENTIFICATION</scope>
    <source>
        <strain evidence="19">Wakin</strain>
        <tissue evidence="19">Muscle</tissue>
    </source>
</reference>
<dbReference type="GO" id="GO:0031090">
    <property type="term" value="C:organelle membrane"/>
    <property type="evidence" value="ECO:0007669"/>
    <property type="project" value="UniProtKB-ARBA"/>
</dbReference>
<keyword evidence="7" id="KW-0072">Autophagy</keyword>
<evidence type="ECO:0000256" key="13">
    <source>
        <dbReference type="ARBA" id="ARBA00023306"/>
    </source>
</evidence>
<dbReference type="PANTHER" id="PTHR13222">
    <property type="entry name" value="RB1-INDUCIBLE COILED-COIL"/>
    <property type="match status" value="1"/>
</dbReference>
<evidence type="ECO:0000256" key="12">
    <source>
        <dbReference type="ARBA" id="ARBA00023242"/>
    </source>
</evidence>
<keyword evidence="6" id="KW-0597">Phosphoprotein</keyword>
<accession>A0A6P6PGF2</accession>
<evidence type="ECO:0000256" key="5">
    <source>
        <dbReference type="ARBA" id="ARBA00022490"/>
    </source>
</evidence>
<comment type="function">
    <text evidence="14">Involved in autophagy. Regulates early events but also late events of autophagosome formation through direct interaction with Atg16L1. Required for the formation of the autophagosome-like double-membrane structure that surrounds the Salmonella-containing vacuole (SCV) during S.typhimurium infection and subsequent xenophagy. Involved in repair of DNA damage caused by ionizing radiation, which subsequently improves cell survival by decreasing apoptosis. Inhibits PTK2/FAK1 and PTK2B/PYK2 kinase activity, affecting their downstream signaling pathways. Plays a role as a modulator of TGF-beta-signaling by restricting substrate specificity of RNF111. Functions as a DNA-binding transcription factor. Is a potent regulator of the RB1 pathway through induction of RB1 expression. Plays a crucial role in muscular differentiation. Plays an indispensable role in fetal hematopoiesis and in the regulation of neuronal homeostasis.</text>
</comment>
<dbReference type="GO" id="GO:0019901">
    <property type="term" value="F:protein kinase binding"/>
    <property type="evidence" value="ECO:0007669"/>
    <property type="project" value="UniProtKB-ARBA"/>
</dbReference>
<evidence type="ECO:0000256" key="11">
    <source>
        <dbReference type="ARBA" id="ARBA00023228"/>
    </source>
</evidence>
<dbReference type="Gene3D" id="3.10.20.90">
    <property type="entry name" value="Phosphatidylinositol 3-kinase Catalytic Subunit, Chain A, domain 1"/>
    <property type="match status" value="1"/>
</dbReference>
<organism evidence="18 19">
    <name type="scientific">Carassius auratus</name>
    <name type="common">Goldfish</name>
    <dbReference type="NCBI Taxonomy" id="7957"/>
    <lineage>
        <taxon>Eukaryota</taxon>
        <taxon>Metazoa</taxon>
        <taxon>Chordata</taxon>
        <taxon>Craniata</taxon>
        <taxon>Vertebrata</taxon>
        <taxon>Euteleostomi</taxon>
        <taxon>Actinopterygii</taxon>
        <taxon>Neopterygii</taxon>
        <taxon>Teleostei</taxon>
        <taxon>Ostariophysi</taxon>
        <taxon>Cypriniformes</taxon>
        <taxon>Cyprinidae</taxon>
        <taxon>Cyprininae</taxon>
        <taxon>Carassius</taxon>
    </lineage>
</organism>
<evidence type="ECO:0000313" key="18">
    <source>
        <dbReference type="Proteomes" id="UP000515129"/>
    </source>
</evidence>